<dbReference type="EMBL" id="CAJVPW010030227">
    <property type="protein sequence ID" value="CAG8723366.1"/>
    <property type="molecule type" value="Genomic_DNA"/>
</dbReference>
<gene>
    <name evidence="1" type="ORF">SPELUC_LOCUS12585</name>
</gene>
<feature type="non-terminal residue" evidence="1">
    <location>
        <position position="1"/>
    </location>
</feature>
<sequence>IEVCDKNGDDVKGESAEIGRDKDCCSCVVGVRNRRFGVKVVVY</sequence>
<dbReference type="Proteomes" id="UP000789366">
    <property type="component" value="Unassembled WGS sequence"/>
</dbReference>
<accession>A0ACA9PT05</accession>
<evidence type="ECO:0000313" key="1">
    <source>
        <dbReference type="EMBL" id="CAG8723366.1"/>
    </source>
</evidence>
<organism evidence="1 2">
    <name type="scientific">Cetraspora pellucida</name>
    <dbReference type="NCBI Taxonomy" id="1433469"/>
    <lineage>
        <taxon>Eukaryota</taxon>
        <taxon>Fungi</taxon>
        <taxon>Fungi incertae sedis</taxon>
        <taxon>Mucoromycota</taxon>
        <taxon>Glomeromycotina</taxon>
        <taxon>Glomeromycetes</taxon>
        <taxon>Diversisporales</taxon>
        <taxon>Gigasporaceae</taxon>
        <taxon>Cetraspora</taxon>
    </lineage>
</organism>
<proteinExistence type="predicted"/>
<comment type="caution">
    <text evidence="1">The sequence shown here is derived from an EMBL/GenBank/DDBJ whole genome shotgun (WGS) entry which is preliminary data.</text>
</comment>
<keyword evidence="2" id="KW-1185">Reference proteome</keyword>
<protein>
    <submittedName>
        <fullName evidence="1">15184_t:CDS:1</fullName>
    </submittedName>
</protein>
<feature type="non-terminal residue" evidence="1">
    <location>
        <position position="43"/>
    </location>
</feature>
<name>A0ACA9PT05_9GLOM</name>
<evidence type="ECO:0000313" key="2">
    <source>
        <dbReference type="Proteomes" id="UP000789366"/>
    </source>
</evidence>
<reference evidence="1" key="1">
    <citation type="submission" date="2021-06" db="EMBL/GenBank/DDBJ databases">
        <authorList>
            <person name="Kallberg Y."/>
            <person name="Tangrot J."/>
            <person name="Rosling A."/>
        </authorList>
    </citation>
    <scope>NUCLEOTIDE SEQUENCE</scope>
    <source>
        <strain evidence="1">28 12/20/2015</strain>
    </source>
</reference>